<feature type="compositionally biased region" description="Acidic residues" evidence="1">
    <location>
        <begin position="106"/>
        <end position="117"/>
    </location>
</feature>
<evidence type="ECO:0000256" key="1">
    <source>
        <dbReference type="SAM" id="MobiDB-lite"/>
    </source>
</evidence>
<feature type="compositionally biased region" description="Acidic residues" evidence="1">
    <location>
        <begin position="126"/>
        <end position="176"/>
    </location>
</feature>
<dbReference type="EMBL" id="ML211023">
    <property type="protein sequence ID" value="TFK91301.1"/>
    <property type="molecule type" value="Genomic_DNA"/>
</dbReference>
<feature type="compositionally biased region" description="Low complexity" evidence="1">
    <location>
        <begin position="196"/>
        <end position="208"/>
    </location>
</feature>
<feature type="compositionally biased region" description="Acidic residues" evidence="1">
    <location>
        <begin position="75"/>
        <end position="87"/>
    </location>
</feature>
<sequence>MPTRTKHTAAESSDDEAPEAVSFGSSKKAAQGEREAVQQFHASEKQKRKEKNRAVDRALKGRSVKGKGKAKDTANEDGDSGSDEDAGEGGPSREDLEARMARAMMEADDEDLEEEGGESAFGGLSGEEDVEMAEDEVGMSDAEEESVDGDEDEGELEEDEDDEMDSGNVEDEEEVDLTAKQPTSSKRNYLPDHLFKSALSSAPSKSSKIVFDDSSRNSPPPSTHRKRKRRQQSSKDVILGSRTIRTLPKANIITSSVVAKGLSRPRQAEKFTRDSLNLKGNPQKSRAKGWARKSANLGVMKRSGPAANFVRNA</sequence>
<reference evidence="2 3" key="1">
    <citation type="journal article" date="2019" name="Nat. Ecol. Evol.">
        <title>Megaphylogeny resolves global patterns of mushroom evolution.</title>
        <authorList>
            <person name="Varga T."/>
            <person name="Krizsan K."/>
            <person name="Foldi C."/>
            <person name="Dima B."/>
            <person name="Sanchez-Garcia M."/>
            <person name="Sanchez-Ramirez S."/>
            <person name="Szollosi G.J."/>
            <person name="Szarkandi J.G."/>
            <person name="Papp V."/>
            <person name="Albert L."/>
            <person name="Andreopoulos W."/>
            <person name="Angelini C."/>
            <person name="Antonin V."/>
            <person name="Barry K.W."/>
            <person name="Bougher N.L."/>
            <person name="Buchanan P."/>
            <person name="Buyck B."/>
            <person name="Bense V."/>
            <person name="Catcheside P."/>
            <person name="Chovatia M."/>
            <person name="Cooper J."/>
            <person name="Damon W."/>
            <person name="Desjardin D."/>
            <person name="Finy P."/>
            <person name="Geml J."/>
            <person name="Haridas S."/>
            <person name="Hughes K."/>
            <person name="Justo A."/>
            <person name="Karasinski D."/>
            <person name="Kautmanova I."/>
            <person name="Kiss B."/>
            <person name="Kocsube S."/>
            <person name="Kotiranta H."/>
            <person name="LaButti K.M."/>
            <person name="Lechner B.E."/>
            <person name="Liimatainen K."/>
            <person name="Lipzen A."/>
            <person name="Lukacs Z."/>
            <person name="Mihaltcheva S."/>
            <person name="Morgado L.N."/>
            <person name="Niskanen T."/>
            <person name="Noordeloos M.E."/>
            <person name="Ohm R.A."/>
            <person name="Ortiz-Santana B."/>
            <person name="Ovrebo C."/>
            <person name="Racz N."/>
            <person name="Riley R."/>
            <person name="Savchenko A."/>
            <person name="Shiryaev A."/>
            <person name="Soop K."/>
            <person name="Spirin V."/>
            <person name="Szebenyi C."/>
            <person name="Tomsovsky M."/>
            <person name="Tulloss R.E."/>
            <person name="Uehling J."/>
            <person name="Grigoriev I.V."/>
            <person name="Vagvolgyi C."/>
            <person name="Papp T."/>
            <person name="Martin F.M."/>
            <person name="Miettinen O."/>
            <person name="Hibbett D.S."/>
            <person name="Nagy L.G."/>
        </authorList>
    </citation>
    <scope>NUCLEOTIDE SEQUENCE [LARGE SCALE GENOMIC DNA]</scope>
    <source>
        <strain evidence="2 3">HHB13444</strain>
    </source>
</reference>
<name>A0A5C3PPM9_9APHY</name>
<protein>
    <submittedName>
        <fullName evidence="2">Uncharacterized protein</fullName>
    </submittedName>
</protein>
<feature type="compositionally biased region" description="Basic residues" evidence="1">
    <location>
        <begin position="223"/>
        <end position="232"/>
    </location>
</feature>
<feature type="compositionally biased region" description="Basic and acidic residues" evidence="1">
    <location>
        <begin position="91"/>
        <end position="100"/>
    </location>
</feature>
<evidence type="ECO:0000313" key="2">
    <source>
        <dbReference type="EMBL" id="TFK91301.1"/>
    </source>
</evidence>
<dbReference type="STRING" id="1314778.A0A5C3PPM9"/>
<evidence type="ECO:0000313" key="3">
    <source>
        <dbReference type="Proteomes" id="UP000308197"/>
    </source>
</evidence>
<accession>A0A5C3PPM9</accession>
<gene>
    <name evidence="2" type="ORF">K466DRAFT_573765</name>
</gene>
<dbReference type="Proteomes" id="UP000308197">
    <property type="component" value="Unassembled WGS sequence"/>
</dbReference>
<dbReference type="InParanoid" id="A0A5C3PPM9"/>
<organism evidence="2 3">
    <name type="scientific">Polyporus arcularius HHB13444</name>
    <dbReference type="NCBI Taxonomy" id="1314778"/>
    <lineage>
        <taxon>Eukaryota</taxon>
        <taxon>Fungi</taxon>
        <taxon>Dikarya</taxon>
        <taxon>Basidiomycota</taxon>
        <taxon>Agaricomycotina</taxon>
        <taxon>Agaricomycetes</taxon>
        <taxon>Polyporales</taxon>
        <taxon>Polyporaceae</taxon>
        <taxon>Polyporus</taxon>
    </lineage>
</organism>
<keyword evidence="3" id="KW-1185">Reference proteome</keyword>
<dbReference type="AlphaFoldDB" id="A0A5C3PPM9"/>
<proteinExistence type="predicted"/>
<feature type="compositionally biased region" description="Basic and acidic residues" evidence="1">
    <location>
        <begin position="30"/>
        <end position="59"/>
    </location>
</feature>
<feature type="region of interest" description="Disordered" evidence="1">
    <location>
        <begin position="1"/>
        <end position="239"/>
    </location>
</feature>